<protein>
    <submittedName>
        <fullName evidence="1">Predicted ester cyclase</fullName>
    </submittedName>
</protein>
<gene>
    <name evidence="1" type="ORF">SCOCK_70109</name>
</gene>
<dbReference type="InterPro" id="IPR009959">
    <property type="entry name" value="Cyclase_SnoaL-like"/>
</dbReference>
<reference evidence="1" key="1">
    <citation type="submission" date="2021-05" db="EMBL/GenBank/DDBJ databases">
        <authorList>
            <person name="Arsene-Ploetze F."/>
        </authorList>
    </citation>
    <scope>NUCLEOTIDE SEQUENCE</scope>
    <source>
        <strain evidence="1">DSM 42138</strain>
    </source>
</reference>
<evidence type="ECO:0000313" key="2">
    <source>
        <dbReference type="Proteomes" id="UP001152519"/>
    </source>
</evidence>
<dbReference type="GO" id="GO:0030638">
    <property type="term" value="P:polyketide metabolic process"/>
    <property type="evidence" value="ECO:0007669"/>
    <property type="project" value="InterPro"/>
</dbReference>
<keyword evidence="2" id="KW-1185">Reference proteome</keyword>
<dbReference type="PANTHER" id="PTHR38436">
    <property type="entry name" value="POLYKETIDE CYCLASE SNOAL-LIKE DOMAIN"/>
    <property type="match status" value="1"/>
</dbReference>
<dbReference type="AlphaFoldDB" id="A0A9W4GX59"/>
<proteinExistence type="predicted"/>
<evidence type="ECO:0000313" key="1">
    <source>
        <dbReference type="EMBL" id="CAG6398425.1"/>
    </source>
</evidence>
<dbReference type="SUPFAM" id="SSF54427">
    <property type="entry name" value="NTF2-like"/>
    <property type="match status" value="1"/>
</dbReference>
<dbReference type="InterPro" id="IPR032710">
    <property type="entry name" value="NTF2-like_dom_sf"/>
</dbReference>
<dbReference type="RefSeq" id="WP_251499797.1">
    <property type="nucleotide sequence ID" value="NZ_CAJSLV010000103.1"/>
</dbReference>
<name>A0A9W4GX59_9ACTN</name>
<dbReference type="Gene3D" id="3.10.450.50">
    <property type="match status" value="1"/>
</dbReference>
<dbReference type="Pfam" id="PF07366">
    <property type="entry name" value="SnoaL"/>
    <property type="match status" value="1"/>
</dbReference>
<comment type="caution">
    <text evidence="1">The sequence shown here is derived from an EMBL/GenBank/DDBJ whole genome shotgun (WGS) entry which is preliminary data.</text>
</comment>
<dbReference type="Proteomes" id="UP001152519">
    <property type="component" value="Unassembled WGS sequence"/>
</dbReference>
<organism evidence="1 2">
    <name type="scientific">Actinacidiphila cocklensis</name>
    <dbReference type="NCBI Taxonomy" id="887465"/>
    <lineage>
        <taxon>Bacteria</taxon>
        <taxon>Bacillati</taxon>
        <taxon>Actinomycetota</taxon>
        <taxon>Actinomycetes</taxon>
        <taxon>Kitasatosporales</taxon>
        <taxon>Streptomycetaceae</taxon>
        <taxon>Actinacidiphila</taxon>
    </lineage>
</organism>
<sequence>MSKNILLARRILDEGFSQGNADVLDEVMSEDFVNHNAPPGMDTSREGVKSVILIERQGFPDLKVNIIREFEDGDFVIQHVELTGTHKGVVFGAEPTGRTISWNEIHIARIRDGRVSDHWACNDLHVLMIQLGKMAPPDTSAFRRAPAAS</sequence>
<accession>A0A9W4GX59</accession>
<dbReference type="EMBL" id="CAJSLV010000103">
    <property type="protein sequence ID" value="CAG6398425.1"/>
    <property type="molecule type" value="Genomic_DNA"/>
</dbReference>
<dbReference type="PANTHER" id="PTHR38436:SF1">
    <property type="entry name" value="ESTER CYCLASE"/>
    <property type="match status" value="1"/>
</dbReference>